<dbReference type="AlphaFoldDB" id="A0A7X2IU32"/>
<evidence type="ECO:0000313" key="2">
    <source>
        <dbReference type="Proteomes" id="UP000446768"/>
    </source>
</evidence>
<evidence type="ECO:0000313" key="1">
    <source>
        <dbReference type="EMBL" id="MRV76044.1"/>
    </source>
</evidence>
<organism evidence="1 2">
    <name type="scientific">Pseudoduganella rivuli</name>
    <dbReference type="NCBI Taxonomy" id="2666085"/>
    <lineage>
        <taxon>Bacteria</taxon>
        <taxon>Pseudomonadati</taxon>
        <taxon>Pseudomonadota</taxon>
        <taxon>Betaproteobacteria</taxon>
        <taxon>Burkholderiales</taxon>
        <taxon>Oxalobacteraceae</taxon>
        <taxon>Telluria group</taxon>
        <taxon>Pseudoduganella</taxon>
    </lineage>
</organism>
<keyword evidence="2" id="KW-1185">Reference proteome</keyword>
<gene>
    <name evidence="1" type="ORF">GJ700_30450</name>
</gene>
<protein>
    <submittedName>
        <fullName evidence="1">Uncharacterized protein</fullName>
    </submittedName>
</protein>
<comment type="caution">
    <text evidence="1">The sequence shown here is derived from an EMBL/GenBank/DDBJ whole genome shotgun (WGS) entry which is preliminary data.</text>
</comment>
<dbReference type="EMBL" id="WKJJ01000026">
    <property type="protein sequence ID" value="MRV76044.1"/>
    <property type="molecule type" value="Genomic_DNA"/>
</dbReference>
<dbReference type="RefSeq" id="WP_154381167.1">
    <property type="nucleotide sequence ID" value="NZ_WKJJ01000026.1"/>
</dbReference>
<name>A0A7X2IU32_9BURK</name>
<sequence>MESVGLSDEQLHRLRRALRDYGRVRFPALQSELDDLVAQTVSDLWEFLSLRETTPAGTGQDDIWRLAYTLFRRRAADAYRKGAQRWALGMDSLDGLTEADQSDPADARHKQALLYQRMLRICVAELAQSDPQDRLLLAGIAGLEDKPRGAMAARDRQRVHRLRRRLAEAIRRELGEDAQRLLREDI</sequence>
<accession>A0A7X2IU32</accession>
<proteinExistence type="predicted"/>
<reference evidence="1 2" key="1">
    <citation type="submission" date="2019-11" db="EMBL/GenBank/DDBJ databases">
        <title>Novel species isolated from a subtropical stream in China.</title>
        <authorList>
            <person name="Lu H."/>
        </authorList>
    </citation>
    <scope>NUCLEOTIDE SEQUENCE [LARGE SCALE GENOMIC DNA]</scope>
    <source>
        <strain evidence="1 2">FT92W</strain>
    </source>
</reference>
<dbReference type="Proteomes" id="UP000446768">
    <property type="component" value="Unassembled WGS sequence"/>
</dbReference>